<dbReference type="Proteomes" id="UP000807371">
    <property type="component" value="Unassembled WGS sequence"/>
</dbReference>
<keyword evidence="4 8" id="KW-1133">Transmembrane helix</keyword>
<evidence type="ECO:0000256" key="3">
    <source>
        <dbReference type="ARBA" id="ARBA00022692"/>
    </source>
</evidence>
<keyword evidence="5 8" id="KW-0472">Membrane</keyword>
<feature type="transmembrane region" description="Helical" evidence="8">
    <location>
        <begin position="424"/>
        <end position="443"/>
    </location>
</feature>
<dbReference type="InterPro" id="IPR050250">
    <property type="entry name" value="Macrolide_Exporter_MacB"/>
</dbReference>
<feature type="domain" description="ABC3 transporter permease C-terminal" evidence="9">
    <location>
        <begin position="688"/>
        <end position="802"/>
    </location>
</feature>
<keyword evidence="3 8" id="KW-0812">Transmembrane</keyword>
<feature type="domain" description="ABC3 transporter permease C-terminal" evidence="9">
    <location>
        <begin position="260"/>
        <end position="375"/>
    </location>
</feature>
<name>A0ABS0NQH5_9ACTN</name>
<evidence type="ECO:0000256" key="4">
    <source>
        <dbReference type="ARBA" id="ARBA00022989"/>
    </source>
</evidence>
<feature type="compositionally biased region" description="Pro residues" evidence="7">
    <location>
        <begin position="473"/>
        <end position="482"/>
    </location>
</feature>
<proteinExistence type="inferred from homology"/>
<organism evidence="10 11">
    <name type="scientific">Streptomyces pactum</name>
    <dbReference type="NCBI Taxonomy" id="68249"/>
    <lineage>
        <taxon>Bacteria</taxon>
        <taxon>Bacillati</taxon>
        <taxon>Actinomycetota</taxon>
        <taxon>Actinomycetes</taxon>
        <taxon>Kitasatosporales</taxon>
        <taxon>Streptomycetaceae</taxon>
        <taxon>Streptomyces</taxon>
    </lineage>
</organism>
<gene>
    <name evidence="10" type="ORF">IHE55_22940</name>
</gene>
<evidence type="ECO:0000256" key="8">
    <source>
        <dbReference type="SAM" id="Phobius"/>
    </source>
</evidence>
<evidence type="ECO:0000256" key="1">
    <source>
        <dbReference type="ARBA" id="ARBA00004651"/>
    </source>
</evidence>
<feature type="transmembrane region" description="Helical" evidence="8">
    <location>
        <begin position="346"/>
        <end position="368"/>
    </location>
</feature>
<evidence type="ECO:0000256" key="7">
    <source>
        <dbReference type="SAM" id="MobiDB-lite"/>
    </source>
</evidence>
<evidence type="ECO:0000259" key="9">
    <source>
        <dbReference type="Pfam" id="PF02687"/>
    </source>
</evidence>
<keyword evidence="2" id="KW-1003">Cell membrane</keyword>
<feature type="region of interest" description="Disordered" evidence="7">
    <location>
        <begin position="467"/>
        <end position="520"/>
    </location>
</feature>
<evidence type="ECO:0000256" key="6">
    <source>
        <dbReference type="ARBA" id="ARBA00038076"/>
    </source>
</evidence>
<feature type="transmembrane region" description="Helical" evidence="8">
    <location>
        <begin position="678"/>
        <end position="701"/>
    </location>
</feature>
<comment type="subcellular location">
    <subcellularLocation>
        <location evidence="1">Cell membrane</location>
        <topology evidence="1">Multi-pass membrane protein</topology>
    </subcellularLocation>
</comment>
<dbReference type="PANTHER" id="PTHR30572">
    <property type="entry name" value="MEMBRANE COMPONENT OF TRANSPORTER-RELATED"/>
    <property type="match status" value="1"/>
</dbReference>
<comment type="caution">
    <text evidence="10">The sequence shown here is derived from an EMBL/GenBank/DDBJ whole genome shotgun (WGS) entry which is preliminary data.</text>
</comment>
<feature type="transmembrane region" description="Helical" evidence="8">
    <location>
        <begin position="729"/>
        <end position="754"/>
    </location>
</feature>
<feature type="transmembrane region" description="Helical" evidence="8">
    <location>
        <begin position="302"/>
        <end position="326"/>
    </location>
</feature>
<dbReference type="Pfam" id="PF02687">
    <property type="entry name" value="FtsX"/>
    <property type="match status" value="2"/>
</dbReference>
<feature type="transmembrane region" description="Helical" evidence="8">
    <location>
        <begin position="783"/>
        <end position="806"/>
    </location>
</feature>
<accession>A0ABS0NQH5</accession>
<protein>
    <submittedName>
        <fullName evidence="10">ABC transporter permease</fullName>
    </submittedName>
</protein>
<evidence type="ECO:0000313" key="11">
    <source>
        <dbReference type="Proteomes" id="UP000807371"/>
    </source>
</evidence>
<feature type="transmembrane region" description="Helical" evidence="8">
    <location>
        <begin position="25"/>
        <end position="50"/>
    </location>
</feature>
<comment type="similarity">
    <text evidence="6">Belongs to the ABC-4 integral membrane protein family.</text>
</comment>
<feature type="compositionally biased region" description="Basic and acidic residues" evidence="7">
    <location>
        <begin position="505"/>
        <end position="519"/>
    </location>
</feature>
<dbReference type="PANTHER" id="PTHR30572:SF4">
    <property type="entry name" value="ABC TRANSPORTER PERMEASE YTRF"/>
    <property type="match status" value="1"/>
</dbReference>
<dbReference type="InterPro" id="IPR003838">
    <property type="entry name" value="ABC3_permease_C"/>
</dbReference>
<keyword evidence="11" id="KW-1185">Reference proteome</keyword>
<feature type="transmembrane region" description="Helical" evidence="8">
    <location>
        <begin position="253"/>
        <end position="281"/>
    </location>
</feature>
<sequence>MRPFGTGALGRVVRAGVGRRRVQTVVIAVATLMAVASAVVAGSLMVAAAAPFDHAFGKQRGAHLTAQFDPAGVSAAQLAETGNAAGVTASSGPYPSTGFRPVDRTGFRLPTLTLVGRSGPDGDVDRVELRSGRWPRKPGEIVLAASFEGPTIGIGATLRTSDTTDAATLSVVGFAVSAGESADAWVTPAQVGALASEGNPVTSQMLYRFDSASTTEQILAGRKRLAASVAPGALLGTQSWLDTKRAADQAAAATVPFVVAFGALGIAMSVIIVSSVISGAVGTGLRRIGILKAIGFTPREVVRAYVAQALIPAGAGIVLGVALGNLLAVPLLADAEALYGTVSLSVAWWVDVAVPAAALVVVGLAALVPALRAGRLRTVEAITVGRSPRTGRGRWAQRVMGLLPLPRPVTYGLATPFTHPVRTLAVLLAVAFGTVAATFAVGLTSSLTAIGNSQDPESRAAVTVTTTGLNDLAPPPPPPPPAAGGETGPSPVDGGAADPSPVDGGEPRPSRPRAADPAKVRAAITSRAGTGSYYGKTRTEVAVAGISGSVRAGLYEGDARSGSHAMIDGHWITGTGQVVVPTRFLERTSTEIGDTVRVTYEKETVDLRIVGESFDTSGGELEIHADMANFASAEPDRFLVDVKPGVSADRYAREISAVVRPLGGDATTNARSGQEGTILIMSATAVLLTLMLICVAGLGVLNSVVLDTRERIHDLGVCKAIGMSPRQTVSLVLSPVAAIGAIGGLIGVPAGYALHHLVMPVMGRAAGTGLPSSVLDVYGPVQLLLLGLGGVVIAVLGALVPAGWAARARTATALRTE</sequence>
<dbReference type="RefSeq" id="WP_197990755.1">
    <property type="nucleotide sequence ID" value="NZ_JACYXC010000001.1"/>
</dbReference>
<evidence type="ECO:0000256" key="2">
    <source>
        <dbReference type="ARBA" id="ARBA00022475"/>
    </source>
</evidence>
<dbReference type="EMBL" id="JACYXC010000001">
    <property type="protein sequence ID" value="MBH5337463.1"/>
    <property type="molecule type" value="Genomic_DNA"/>
</dbReference>
<evidence type="ECO:0000256" key="5">
    <source>
        <dbReference type="ARBA" id="ARBA00023136"/>
    </source>
</evidence>
<reference evidence="10 11" key="1">
    <citation type="submission" date="2020-09" db="EMBL/GenBank/DDBJ databases">
        <title>Biosynthesis of the nuclear factor of activated T cells inhibitor NFAT-133 and its congeners in Streptomyces pactum.</title>
        <authorList>
            <person name="Zhou W."/>
            <person name="Posri P."/>
            <person name="Abugrain M.E."/>
            <person name="Weisberg A.J."/>
            <person name="Chang J.H."/>
            <person name="Mahmud T."/>
        </authorList>
    </citation>
    <scope>NUCLEOTIDE SEQUENCE [LARGE SCALE GENOMIC DNA]</scope>
    <source>
        <strain evidence="10 11">ATCC 27456</strain>
    </source>
</reference>
<evidence type="ECO:0000313" key="10">
    <source>
        <dbReference type="EMBL" id="MBH5337463.1"/>
    </source>
</evidence>